<accession>A0A9W3DCQ8</accession>
<feature type="region of interest" description="Disordered" evidence="1">
    <location>
        <begin position="1"/>
        <end position="45"/>
    </location>
</feature>
<reference evidence="3 4" key="2">
    <citation type="submission" date="2025-04" db="UniProtKB">
        <authorList>
            <consortium name="RefSeq"/>
        </authorList>
    </citation>
    <scope>IDENTIFICATION</scope>
    <source>
        <tissue evidence="3 4">Leaf</tissue>
    </source>
</reference>
<gene>
    <name evidence="3" type="primary">LOC130509502</name>
    <name evidence="4" type="synonym">LOC108844045</name>
</gene>
<reference evidence="2" key="1">
    <citation type="journal article" date="2019" name="Database">
        <title>The radish genome database (RadishGD): an integrated information resource for radish genomics.</title>
        <authorList>
            <person name="Yu H.J."/>
            <person name="Baek S."/>
            <person name="Lee Y.J."/>
            <person name="Cho A."/>
            <person name="Mun J.H."/>
        </authorList>
    </citation>
    <scope>NUCLEOTIDE SEQUENCE [LARGE SCALE GENOMIC DNA]</scope>
    <source>
        <strain evidence="2">cv. WK10039</strain>
    </source>
</reference>
<dbReference type="AlphaFoldDB" id="A0A9W3DCQ8"/>
<evidence type="ECO:0000313" key="2">
    <source>
        <dbReference type="Proteomes" id="UP000504610"/>
    </source>
</evidence>
<evidence type="ECO:0000313" key="3">
    <source>
        <dbReference type="RefSeq" id="XP_056861602.1"/>
    </source>
</evidence>
<dbReference type="KEGG" id="rsz:130509502"/>
<keyword evidence="2" id="KW-1185">Reference proteome</keyword>
<dbReference type="RefSeq" id="XP_056861602.1">
    <property type="nucleotide sequence ID" value="XM_057005622.1"/>
</dbReference>
<dbReference type="GeneID" id="130509502"/>
<sequence>MATTRRDKYEEEEAQIPKTELVESDKKKVAERSTSKRDKQVISKKYPNLTREQKKVKDSYFFCCENFYSLPEMISYMKVNHGLPKTTVTNVFRELLTGRNAEAYLRVSQKRALERSNNGTSGGVGSSSTNFPLRRRRASAIVLRRSSACSCGITCRRSANRSACTCGITCWRSANRSACTCGITCWRSACRRSARRRSAHRSACKPFAFHLPYSGVVLRCSQILFSVLTSQHLSENVCHLFCCDLARVPGCHVLDQLR</sequence>
<name>A0A9W3DCQ8_RAPSA</name>
<dbReference type="Proteomes" id="UP000504610">
    <property type="component" value="Chromosome 1"/>
</dbReference>
<feature type="compositionally biased region" description="Basic and acidic residues" evidence="1">
    <location>
        <begin position="20"/>
        <end position="41"/>
    </location>
</feature>
<organism evidence="2 3">
    <name type="scientific">Raphanus sativus</name>
    <name type="common">Radish</name>
    <name type="synonym">Raphanus raphanistrum var. sativus</name>
    <dbReference type="NCBI Taxonomy" id="3726"/>
    <lineage>
        <taxon>Eukaryota</taxon>
        <taxon>Viridiplantae</taxon>
        <taxon>Streptophyta</taxon>
        <taxon>Embryophyta</taxon>
        <taxon>Tracheophyta</taxon>
        <taxon>Spermatophyta</taxon>
        <taxon>Magnoliopsida</taxon>
        <taxon>eudicotyledons</taxon>
        <taxon>Gunneridae</taxon>
        <taxon>Pentapetalae</taxon>
        <taxon>rosids</taxon>
        <taxon>malvids</taxon>
        <taxon>Brassicales</taxon>
        <taxon>Brassicaceae</taxon>
        <taxon>Brassiceae</taxon>
        <taxon>Raphanus</taxon>
    </lineage>
</organism>
<proteinExistence type="predicted"/>
<evidence type="ECO:0000256" key="1">
    <source>
        <dbReference type="SAM" id="MobiDB-lite"/>
    </source>
</evidence>
<evidence type="ECO:0000313" key="4">
    <source>
        <dbReference type="RefSeq" id="XP_056861695.1"/>
    </source>
</evidence>
<protein>
    <submittedName>
        <fullName evidence="4">Uncharacterized protein LOC108844045</fullName>
    </submittedName>
    <submittedName>
        <fullName evidence="3">Uncharacterized protein LOC130509502</fullName>
    </submittedName>
</protein>
<dbReference type="KEGG" id="rsz:108844045"/>
<dbReference type="OrthoDB" id="1056878at2759"/>
<dbReference type="RefSeq" id="XP_056861695.1">
    <property type="nucleotide sequence ID" value="XM_057005715.1"/>
</dbReference>